<evidence type="ECO:0000256" key="10">
    <source>
        <dbReference type="ARBA" id="ARBA00023288"/>
    </source>
</evidence>
<dbReference type="NCBIfam" id="TIGR00231">
    <property type="entry name" value="small_GTP"/>
    <property type="match status" value="1"/>
</dbReference>
<dbReference type="PROSITE" id="PS51421">
    <property type="entry name" value="RAS"/>
    <property type="match status" value="1"/>
</dbReference>
<keyword evidence="7" id="KW-0342">GTP-binding</keyword>
<dbReference type="EMBL" id="SCKG01000007">
    <property type="protein sequence ID" value="TDH10754.1"/>
    <property type="molecule type" value="Genomic_DNA"/>
</dbReference>
<dbReference type="GO" id="GO:0005525">
    <property type="term" value="F:GTP binding"/>
    <property type="evidence" value="ECO:0007669"/>
    <property type="project" value="UniProtKB-KW"/>
</dbReference>
<evidence type="ECO:0000256" key="14">
    <source>
        <dbReference type="ARBA" id="ARBA00076616"/>
    </source>
</evidence>
<sequence length="298" mass="34224">MVSSYWLLLACIRSRSGKFNQINCKHPSRNRHRDARAHWDDFWVVLLLVLFYFYIFCNKHWAIINIMKERRNTQPLVVRCKLVLVGDVQCGKTAMLQVLAKDCYPETYVPTVFENYTACLELEEQRVELSLWDTSGSPYYDNVRPLCYSDSDAVLLCFDISRPDTVDSSLKKWKTEILDFCPSTRILLIGCKTDLRTDVCTLMELSNQKQTPITYEQGSAMAKQLGAEAYLECSAFTSEKSIHSVFRMAAMACINKLQPLPKPSPTRRLSKRLLHLPSKSDLLSSTFKKEKAKSCSVM</sequence>
<dbReference type="PRINTS" id="PR00449">
    <property type="entry name" value="RASTRNSFRMNG"/>
</dbReference>
<comment type="caution">
    <text evidence="17">The sequence shown here is derived from an EMBL/GenBank/DDBJ whole genome shotgun (WGS) entry which is preliminary data.</text>
</comment>
<keyword evidence="11" id="KW-0636">Prenylation</keyword>
<feature type="transmembrane region" description="Helical" evidence="16">
    <location>
        <begin position="42"/>
        <end position="61"/>
    </location>
</feature>
<evidence type="ECO:0000256" key="12">
    <source>
        <dbReference type="ARBA" id="ARBA00054800"/>
    </source>
</evidence>
<evidence type="ECO:0000256" key="16">
    <source>
        <dbReference type="SAM" id="Phobius"/>
    </source>
</evidence>
<keyword evidence="4" id="KW-0488">Methylation</keyword>
<evidence type="ECO:0000256" key="9">
    <source>
        <dbReference type="ARBA" id="ARBA00023212"/>
    </source>
</evidence>
<dbReference type="FunFam" id="3.40.50.300:FF:000569">
    <property type="entry name" value="Rho-related GTP-binding protein Rho6"/>
    <property type="match status" value="1"/>
</dbReference>
<dbReference type="SMART" id="SM00175">
    <property type="entry name" value="RAB"/>
    <property type="match status" value="1"/>
</dbReference>
<dbReference type="Pfam" id="PF00071">
    <property type="entry name" value="Ras"/>
    <property type="match status" value="1"/>
</dbReference>
<evidence type="ECO:0000313" key="17">
    <source>
        <dbReference type="EMBL" id="TDH10754.1"/>
    </source>
</evidence>
<evidence type="ECO:0000256" key="13">
    <source>
        <dbReference type="ARBA" id="ARBA00069390"/>
    </source>
</evidence>
<dbReference type="InterPro" id="IPR001806">
    <property type="entry name" value="Small_GTPase"/>
</dbReference>
<keyword evidence="10" id="KW-0449">Lipoprotein</keyword>
<reference evidence="17 18" key="1">
    <citation type="submission" date="2019-01" db="EMBL/GenBank/DDBJ databases">
        <title>A chromosome-scale genome assembly of the yellow perch, Perca flavescens.</title>
        <authorList>
            <person name="Feron R."/>
            <person name="Morvezen R."/>
            <person name="Bestin A."/>
            <person name="Haffray P."/>
            <person name="Klopp C."/>
            <person name="Zahm M."/>
            <person name="Cabau C."/>
            <person name="Roques C."/>
            <person name="Donnadieu C."/>
            <person name="Bouchez O."/>
            <person name="Christie M."/>
            <person name="Larson W."/>
            <person name="Guiguen Y."/>
        </authorList>
    </citation>
    <scope>NUCLEOTIDE SEQUENCE [LARGE SCALE GENOMIC DNA]</scope>
    <source>
        <strain evidence="17">YP-PL-M2</strain>
        <tissue evidence="17">Blood</tissue>
    </source>
</reference>
<protein>
    <recommendedName>
        <fullName evidence="13">Rho-related GTP-binding protein Rho6</fullName>
    </recommendedName>
    <alternativeName>
        <fullName evidence="15">Rho family GTPase 1</fullName>
    </alternativeName>
    <alternativeName>
        <fullName evidence="14">Rnd1</fullName>
    </alternativeName>
</protein>
<evidence type="ECO:0000256" key="11">
    <source>
        <dbReference type="ARBA" id="ARBA00023289"/>
    </source>
</evidence>
<evidence type="ECO:0000256" key="3">
    <source>
        <dbReference type="ARBA" id="ARBA00022475"/>
    </source>
</evidence>
<comment type="function">
    <text evidence="12">Lacks intrinsic GTPase activity. Has a low affinity for GDP, and constitutively binds GTP. Controls rearrangements of the actin cytoskeleton. Induces the Rac-dependent neuritic process formation in part by disruption of the cortical actin filaments. Causes the formation of many neuritic processes from the cell body with disruption of the cortical actin filaments.</text>
</comment>
<dbReference type="STRING" id="8167.A0A484D675"/>
<evidence type="ECO:0000256" key="1">
    <source>
        <dbReference type="ARBA" id="ARBA00004245"/>
    </source>
</evidence>
<dbReference type="PROSITE" id="PS51420">
    <property type="entry name" value="RHO"/>
    <property type="match status" value="1"/>
</dbReference>
<keyword evidence="8 16" id="KW-0472">Membrane</keyword>
<keyword evidence="5" id="KW-0963">Cytoplasm</keyword>
<dbReference type="PROSITE" id="PS51419">
    <property type="entry name" value="RAB"/>
    <property type="match status" value="1"/>
</dbReference>
<keyword evidence="6" id="KW-0547">Nucleotide-binding</keyword>
<evidence type="ECO:0000256" key="4">
    <source>
        <dbReference type="ARBA" id="ARBA00022481"/>
    </source>
</evidence>
<keyword evidence="18" id="KW-1185">Reference proteome</keyword>
<dbReference type="Gene3D" id="3.40.50.300">
    <property type="entry name" value="P-loop containing nucleotide triphosphate hydrolases"/>
    <property type="match status" value="1"/>
</dbReference>
<keyword evidence="16" id="KW-0812">Transmembrane</keyword>
<evidence type="ECO:0000256" key="7">
    <source>
        <dbReference type="ARBA" id="ARBA00023134"/>
    </source>
</evidence>
<dbReference type="GO" id="GO:0005856">
    <property type="term" value="C:cytoskeleton"/>
    <property type="evidence" value="ECO:0007669"/>
    <property type="project" value="UniProtKB-SubCell"/>
</dbReference>
<organism evidence="17 18">
    <name type="scientific">Perca flavescens</name>
    <name type="common">American yellow perch</name>
    <name type="synonym">Morone flavescens</name>
    <dbReference type="NCBI Taxonomy" id="8167"/>
    <lineage>
        <taxon>Eukaryota</taxon>
        <taxon>Metazoa</taxon>
        <taxon>Chordata</taxon>
        <taxon>Craniata</taxon>
        <taxon>Vertebrata</taxon>
        <taxon>Euteleostomi</taxon>
        <taxon>Actinopterygii</taxon>
        <taxon>Neopterygii</taxon>
        <taxon>Teleostei</taxon>
        <taxon>Neoteleostei</taxon>
        <taxon>Acanthomorphata</taxon>
        <taxon>Eupercaria</taxon>
        <taxon>Perciformes</taxon>
        <taxon>Percoidei</taxon>
        <taxon>Percidae</taxon>
        <taxon>Percinae</taxon>
        <taxon>Perca</taxon>
    </lineage>
</organism>
<dbReference type="CDD" id="cd04174">
    <property type="entry name" value="Rnd1_Rho6"/>
    <property type="match status" value="1"/>
</dbReference>
<dbReference type="AlphaFoldDB" id="A0A484D675"/>
<keyword evidence="3" id="KW-1003">Cell membrane</keyword>
<accession>A0A484D675</accession>
<gene>
    <name evidence="17" type="ORF">EPR50_G00077020</name>
</gene>
<dbReference type="GO" id="GO:0005886">
    <property type="term" value="C:plasma membrane"/>
    <property type="evidence" value="ECO:0007669"/>
    <property type="project" value="UniProtKB-SubCell"/>
</dbReference>
<keyword evidence="16" id="KW-1133">Transmembrane helix</keyword>
<dbReference type="Proteomes" id="UP000295070">
    <property type="component" value="Chromosome 7"/>
</dbReference>
<name>A0A484D675_PERFV</name>
<dbReference type="InterPro" id="IPR005225">
    <property type="entry name" value="Small_GTP-bd"/>
</dbReference>
<evidence type="ECO:0000256" key="6">
    <source>
        <dbReference type="ARBA" id="ARBA00022741"/>
    </source>
</evidence>
<evidence type="ECO:0000256" key="15">
    <source>
        <dbReference type="ARBA" id="ARBA00080574"/>
    </source>
</evidence>
<dbReference type="PANTHER" id="PTHR24072">
    <property type="entry name" value="RHO FAMILY GTPASE"/>
    <property type="match status" value="1"/>
</dbReference>
<proteinExistence type="predicted"/>
<dbReference type="InterPro" id="IPR003578">
    <property type="entry name" value="Small_GTPase_Rho"/>
</dbReference>
<evidence type="ECO:0000313" key="18">
    <source>
        <dbReference type="Proteomes" id="UP000295070"/>
    </source>
</evidence>
<comment type="subcellular location">
    <subcellularLocation>
        <location evidence="2">Cell membrane</location>
        <topology evidence="2">Lipid-anchor</topology>
        <orientation evidence="2">Cytoplasmic side</orientation>
    </subcellularLocation>
    <subcellularLocation>
        <location evidence="1">Cytoplasm</location>
        <location evidence="1">Cytoskeleton</location>
    </subcellularLocation>
</comment>
<evidence type="ECO:0000256" key="8">
    <source>
        <dbReference type="ARBA" id="ARBA00023136"/>
    </source>
</evidence>
<dbReference type="SMART" id="SM00173">
    <property type="entry name" value="RAS"/>
    <property type="match status" value="1"/>
</dbReference>
<dbReference type="GO" id="GO:0003924">
    <property type="term" value="F:GTPase activity"/>
    <property type="evidence" value="ECO:0007669"/>
    <property type="project" value="InterPro"/>
</dbReference>
<dbReference type="SUPFAM" id="SSF52540">
    <property type="entry name" value="P-loop containing nucleoside triphosphate hydrolases"/>
    <property type="match status" value="1"/>
</dbReference>
<evidence type="ECO:0000256" key="2">
    <source>
        <dbReference type="ARBA" id="ARBA00004342"/>
    </source>
</evidence>
<dbReference type="InterPro" id="IPR027417">
    <property type="entry name" value="P-loop_NTPase"/>
</dbReference>
<evidence type="ECO:0000256" key="5">
    <source>
        <dbReference type="ARBA" id="ARBA00022490"/>
    </source>
</evidence>
<keyword evidence="9" id="KW-0206">Cytoskeleton</keyword>
<dbReference type="GO" id="GO:0007264">
    <property type="term" value="P:small GTPase-mediated signal transduction"/>
    <property type="evidence" value="ECO:0007669"/>
    <property type="project" value="InterPro"/>
</dbReference>
<dbReference type="SMART" id="SM00174">
    <property type="entry name" value="RHO"/>
    <property type="match status" value="1"/>
</dbReference>